<dbReference type="Pfam" id="PF09285">
    <property type="entry name" value="Elong-fact-P_C"/>
    <property type="match status" value="1"/>
</dbReference>
<comment type="similarity">
    <text evidence="1">Belongs to the elongation factor P family.</text>
</comment>
<name>A0A1G2HW77_9BACT</name>
<dbReference type="GO" id="GO:0043043">
    <property type="term" value="P:peptide biosynthetic process"/>
    <property type="evidence" value="ECO:0007669"/>
    <property type="project" value="InterPro"/>
</dbReference>
<dbReference type="CDD" id="cd05794">
    <property type="entry name" value="S1_EF-P_repeat_2"/>
    <property type="match status" value="1"/>
</dbReference>
<dbReference type="InterPro" id="IPR013852">
    <property type="entry name" value="Transl_elong_P/YeiP_CS"/>
</dbReference>
<dbReference type="InterPro" id="IPR015365">
    <property type="entry name" value="Elong-fact-P_C"/>
</dbReference>
<accession>A0A1G2HW77</accession>
<comment type="caution">
    <text evidence="3">The sequence shown here is derived from an EMBL/GenBank/DDBJ whole genome shotgun (WGS) entry which is preliminary data.</text>
</comment>
<evidence type="ECO:0000259" key="2">
    <source>
        <dbReference type="SMART" id="SM00841"/>
    </source>
</evidence>
<dbReference type="PANTHER" id="PTHR30053">
    <property type="entry name" value="ELONGATION FACTOR P"/>
    <property type="match status" value="1"/>
</dbReference>
<dbReference type="InterPro" id="IPR014722">
    <property type="entry name" value="Rib_uL2_dom2"/>
</dbReference>
<dbReference type="FunFam" id="2.40.50.140:FF:000004">
    <property type="entry name" value="Elongation factor P"/>
    <property type="match status" value="1"/>
</dbReference>
<feature type="domain" description="Elongation factor P C-terminal" evidence="2">
    <location>
        <begin position="130"/>
        <end position="185"/>
    </location>
</feature>
<evidence type="ECO:0000256" key="1">
    <source>
        <dbReference type="ARBA" id="ARBA00009479"/>
    </source>
</evidence>
<evidence type="ECO:0000313" key="4">
    <source>
        <dbReference type="Proteomes" id="UP000178774"/>
    </source>
</evidence>
<dbReference type="PROSITE" id="PS01275">
    <property type="entry name" value="EFP"/>
    <property type="match status" value="1"/>
</dbReference>
<dbReference type="PIRSF" id="PIRSF005901">
    <property type="entry name" value="EF-P"/>
    <property type="match status" value="1"/>
</dbReference>
<reference evidence="3 4" key="1">
    <citation type="journal article" date="2016" name="Nat. Commun.">
        <title>Thousands of microbial genomes shed light on interconnected biogeochemical processes in an aquifer system.</title>
        <authorList>
            <person name="Anantharaman K."/>
            <person name="Brown C.T."/>
            <person name="Hug L.A."/>
            <person name="Sharon I."/>
            <person name="Castelle C.J."/>
            <person name="Probst A.J."/>
            <person name="Thomas B.C."/>
            <person name="Singh A."/>
            <person name="Wilkins M.J."/>
            <person name="Karaoz U."/>
            <person name="Brodie E.L."/>
            <person name="Williams K.H."/>
            <person name="Hubbard S.S."/>
            <person name="Banfield J.F."/>
        </authorList>
    </citation>
    <scope>NUCLEOTIDE SEQUENCE [LARGE SCALE GENOMIC DNA]</scope>
</reference>
<protein>
    <recommendedName>
        <fullName evidence="2">Elongation factor P C-terminal domain-containing protein</fullName>
    </recommendedName>
</protein>
<dbReference type="InterPro" id="IPR020599">
    <property type="entry name" value="Transl_elong_fac_P/YeiP"/>
</dbReference>
<dbReference type="InterPro" id="IPR013185">
    <property type="entry name" value="Transl_elong_KOW-like"/>
</dbReference>
<dbReference type="Pfam" id="PF08207">
    <property type="entry name" value="EFP_N"/>
    <property type="match status" value="1"/>
</dbReference>
<dbReference type="InterPro" id="IPR012340">
    <property type="entry name" value="NA-bd_OB-fold"/>
</dbReference>
<dbReference type="EMBL" id="MHOP01000010">
    <property type="protein sequence ID" value="OGZ66088.1"/>
    <property type="molecule type" value="Genomic_DNA"/>
</dbReference>
<dbReference type="PANTHER" id="PTHR30053:SF12">
    <property type="entry name" value="ELONGATION FACTOR P (EF-P) FAMILY PROTEIN"/>
    <property type="match status" value="1"/>
</dbReference>
<evidence type="ECO:0000313" key="3">
    <source>
        <dbReference type="EMBL" id="OGZ66088.1"/>
    </source>
</evidence>
<dbReference type="Proteomes" id="UP000178774">
    <property type="component" value="Unassembled WGS sequence"/>
</dbReference>
<dbReference type="NCBIfam" id="NF001810">
    <property type="entry name" value="PRK00529.1"/>
    <property type="match status" value="1"/>
</dbReference>
<dbReference type="GO" id="GO:0005829">
    <property type="term" value="C:cytosol"/>
    <property type="evidence" value="ECO:0007669"/>
    <property type="project" value="UniProtKB-ARBA"/>
</dbReference>
<dbReference type="SUPFAM" id="SSF50249">
    <property type="entry name" value="Nucleic acid-binding proteins"/>
    <property type="match status" value="1"/>
</dbReference>
<proteinExistence type="inferred from homology"/>
<sequence length="188" mass="21236">MLTHTDLKKGTQFIYENQPWEVVDALLVKMAQRRPVVQTKIKNLINGSVQEKNFQQGDMFDEAELVKKNIKFLYSTKGQYFFCEENNPAVRFSFDESMLGAQAKFFKPNSLVEGIIFNEKIINVKSPIKVTLKVKESPPGIKGDRAQGGTKEAILESGAAIQVPLFIEEGDMIEINTELGEYVKRASE</sequence>
<gene>
    <name evidence="3" type="ORF">A2822_04905</name>
</gene>
<dbReference type="Gene3D" id="2.40.50.140">
    <property type="entry name" value="Nucleic acid-binding proteins"/>
    <property type="match status" value="2"/>
</dbReference>
<dbReference type="GO" id="GO:0003746">
    <property type="term" value="F:translation elongation factor activity"/>
    <property type="evidence" value="ECO:0007669"/>
    <property type="project" value="TreeGrafter"/>
</dbReference>
<organism evidence="3 4">
    <name type="scientific">Candidatus Staskawiczbacteria bacterium RIFCSPHIGHO2_01_FULL_41_41</name>
    <dbReference type="NCBI Taxonomy" id="1802203"/>
    <lineage>
        <taxon>Bacteria</taxon>
        <taxon>Candidatus Staskawicziibacteriota</taxon>
    </lineage>
</organism>
<dbReference type="SMART" id="SM00841">
    <property type="entry name" value="Elong-fact-P_C"/>
    <property type="match status" value="1"/>
</dbReference>
<dbReference type="InterPro" id="IPR008991">
    <property type="entry name" value="Translation_prot_SH3-like_sf"/>
</dbReference>
<dbReference type="SUPFAM" id="SSF50104">
    <property type="entry name" value="Translation proteins SH3-like domain"/>
    <property type="match status" value="1"/>
</dbReference>
<dbReference type="AlphaFoldDB" id="A0A1G2HW77"/>
<dbReference type="Gene3D" id="2.30.30.30">
    <property type="match status" value="1"/>
</dbReference>